<dbReference type="FunFam" id="1.10.3810.10:FF:000003">
    <property type="entry name" value="Penicillin-binding protein 1a"/>
    <property type="match status" value="1"/>
</dbReference>
<evidence type="ECO:0000256" key="24">
    <source>
        <dbReference type="ARBA" id="ARBA00044770"/>
    </source>
</evidence>
<keyword evidence="10" id="KW-0645">Protease</keyword>
<evidence type="ECO:0000256" key="22">
    <source>
        <dbReference type="ARBA" id="ARBA00023316"/>
    </source>
</evidence>
<evidence type="ECO:0000256" key="17">
    <source>
        <dbReference type="ARBA" id="ARBA00022984"/>
    </source>
</evidence>
<evidence type="ECO:0000256" key="1">
    <source>
        <dbReference type="ARBA" id="ARBA00004249"/>
    </source>
</evidence>
<evidence type="ECO:0000313" key="33">
    <source>
        <dbReference type="Proteomes" id="UP000306416"/>
    </source>
</evidence>
<keyword evidence="22" id="KW-0961">Cell wall biogenesis/degradation</keyword>
<evidence type="ECO:0000256" key="9">
    <source>
        <dbReference type="ARBA" id="ARBA00022645"/>
    </source>
</evidence>
<dbReference type="Gene3D" id="3.40.710.10">
    <property type="entry name" value="DD-peptidase/beta-lactamase superfamily"/>
    <property type="match status" value="2"/>
</dbReference>
<keyword evidence="11" id="KW-0328">Glycosyltransferase</keyword>
<evidence type="ECO:0000256" key="4">
    <source>
        <dbReference type="ARBA" id="ARBA00007739"/>
    </source>
</evidence>
<keyword evidence="14" id="KW-0378">Hydrolase</keyword>
<sequence>METYKAQPRQQRRLKKSSPLKYLLWGAAGGSTIMLLALLGYFFYLLGALPKVDRLADYRPPILSQVFGQDGTLVGEFYLERRTVVPVDKMPKRLIQAFVAAEDSNFYQHKGIDYIGVMRAAFKNVISMRKKEGASTITQQVAKSMLLTPEKKFSRKLKEAILAKRMEERLTKDEILYIYLNQIYLGAGAYGVQLAAETYFGKEVDKLNLAEMAMLAGLPKAPNSYSPIKHLERAKERQGYVLERMVKEGYITQAEADYAKATPIVIQPLKKVNAEQSAYFLEQVRQQLVEKYGEERLYKDGLKIYTTMNAEMQKAAYDAVVNGLKAVDKRQGFRGAAKYLAEAEVDPFCKKVEDDIDDLSLKQGSVYQGVVTGVNPAKQELTVRVGERTGTVPRKGMDWAGRLELVNSYGKPTAKRAIGLGAVLELQVKEPDKNRTGAVFALDQVPEAQAALIAIDPTSGGVRAMVGGYDFKKSQFNRAMQAKRNPGSAFKPVIYAAALEHGMTTASIIDDSQVEYESGGDKAWKPKNYDNVYRGPVTMREALTNSINVVSVKILEQIGVGSAIDYAKKLGITSPLAANLTLALGSSSVTPIELTSAYAVFASGGYRTAPYFVTKVLDRDGNVLEEIQEPKVPVFTRMSSAAPDAAGEGDSAGDGEDGKPIELKQNKPVPVMSEATGGAVPAIPPETAFIMTNLMQSVVSSGTGSRARALGRPVAGKTGTTNDMKDAWFVGYVPQLVAGVWVGYDQERSLGSGGSGGQAAAPIWTEFMQRALAGVPVRSFPTPGNVTFALIDPRSGKLAREGTPGAVQECFVSGTEPTSYAAEPAEVAAPVQ</sequence>
<evidence type="ECO:0000256" key="10">
    <source>
        <dbReference type="ARBA" id="ARBA00022670"/>
    </source>
</evidence>
<evidence type="ECO:0000256" key="8">
    <source>
        <dbReference type="ARBA" id="ARBA00022519"/>
    </source>
</evidence>
<dbReference type="NCBIfam" id="TIGR02074">
    <property type="entry name" value="PBP_1a_fam"/>
    <property type="match status" value="1"/>
</dbReference>
<evidence type="ECO:0000256" key="5">
    <source>
        <dbReference type="ARBA" id="ARBA00012448"/>
    </source>
</evidence>
<evidence type="ECO:0000256" key="28">
    <source>
        <dbReference type="SAM" id="Phobius"/>
    </source>
</evidence>
<evidence type="ECO:0000256" key="27">
    <source>
        <dbReference type="SAM" id="MobiDB-lite"/>
    </source>
</evidence>
<keyword evidence="16" id="KW-0735">Signal-anchor</keyword>
<evidence type="ECO:0000313" key="32">
    <source>
        <dbReference type="EMBL" id="TGU74482.1"/>
    </source>
</evidence>
<keyword evidence="7" id="KW-1003">Cell membrane</keyword>
<protein>
    <recommendedName>
        <fullName evidence="6">Penicillin-binding protein 1A</fullName>
        <ecNumber evidence="24">2.4.99.28</ecNumber>
        <ecNumber evidence="5">3.4.16.4</ecNumber>
    </recommendedName>
</protein>
<evidence type="ECO:0000256" key="25">
    <source>
        <dbReference type="ARBA" id="ARBA00049902"/>
    </source>
</evidence>
<dbReference type="EC" id="2.4.99.28" evidence="24"/>
<evidence type="ECO:0000256" key="7">
    <source>
        <dbReference type="ARBA" id="ARBA00022475"/>
    </source>
</evidence>
<accession>A0A4V6R3P6</accession>
<evidence type="ECO:0000259" key="29">
    <source>
        <dbReference type="Pfam" id="PF00905"/>
    </source>
</evidence>
<dbReference type="GO" id="GO:0006508">
    <property type="term" value="P:proteolysis"/>
    <property type="evidence" value="ECO:0007669"/>
    <property type="project" value="UniProtKB-KW"/>
</dbReference>
<evidence type="ECO:0000256" key="3">
    <source>
        <dbReference type="ARBA" id="ARBA00007090"/>
    </source>
</evidence>
<keyword evidence="21" id="KW-0511">Multifunctional enzyme</keyword>
<dbReference type="GO" id="GO:0005886">
    <property type="term" value="C:plasma membrane"/>
    <property type="evidence" value="ECO:0007669"/>
    <property type="project" value="UniProtKB-SubCell"/>
</dbReference>
<evidence type="ECO:0000259" key="30">
    <source>
        <dbReference type="Pfam" id="PF00912"/>
    </source>
</evidence>
<comment type="catalytic activity">
    <reaction evidence="25">
        <text>[GlcNAc-(1-&gt;4)-Mur2Ac(oyl-L-Ala-gamma-D-Glu-L-Lys-D-Ala-D-Ala)](n)-di-trans,octa-cis-undecaprenyl diphosphate + beta-D-GlcNAc-(1-&gt;4)-Mur2Ac(oyl-L-Ala-gamma-D-Glu-L-Lys-D-Ala-D-Ala)-di-trans,octa-cis-undecaprenyl diphosphate = [GlcNAc-(1-&gt;4)-Mur2Ac(oyl-L-Ala-gamma-D-Glu-L-Lys-D-Ala-D-Ala)](n+1)-di-trans,octa-cis-undecaprenyl diphosphate + di-trans,octa-cis-undecaprenyl diphosphate + H(+)</text>
        <dbReference type="Rhea" id="RHEA:23708"/>
        <dbReference type="Rhea" id="RHEA-COMP:9602"/>
        <dbReference type="Rhea" id="RHEA-COMP:9603"/>
        <dbReference type="ChEBI" id="CHEBI:15378"/>
        <dbReference type="ChEBI" id="CHEBI:58405"/>
        <dbReference type="ChEBI" id="CHEBI:60033"/>
        <dbReference type="ChEBI" id="CHEBI:78435"/>
        <dbReference type="EC" id="2.4.99.28"/>
    </reaction>
</comment>
<keyword evidence="12" id="KW-0808">Transferase</keyword>
<comment type="similarity">
    <text evidence="3">In the C-terminal section; belongs to the transpeptidase family.</text>
</comment>
<dbReference type="PANTHER" id="PTHR32282:SF27">
    <property type="entry name" value="PENICILLIN-BINDING PROTEIN 1A"/>
    <property type="match status" value="1"/>
</dbReference>
<evidence type="ECO:0000256" key="18">
    <source>
        <dbReference type="ARBA" id="ARBA00022989"/>
    </source>
</evidence>
<dbReference type="InterPro" id="IPR023346">
    <property type="entry name" value="Lysozyme-like_dom_sf"/>
</dbReference>
<dbReference type="EC" id="3.4.16.4" evidence="5"/>
<keyword evidence="33" id="KW-1185">Reference proteome</keyword>
<name>A0A4V6R3P6_9BACT</name>
<gene>
    <name evidence="32" type="ORF">E4633_03190</name>
</gene>
<feature type="region of interest" description="Disordered" evidence="27">
    <location>
        <begin position="641"/>
        <end position="662"/>
    </location>
</feature>
<keyword evidence="8" id="KW-0997">Cell inner membrane</keyword>
<feature type="domain" description="Penicillin-binding protein OB-like" evidence="31">
    <location>
        <begin position="333"/>
        <end position="448"/>
    </location>
</feature>
<evidence type="ECO:0000256" key="6">
    <source>
        <dbReference type="ARBA" id="ARBA00018638"/>
    </source>
</evidence>
<dbReference type="UniPathway" id="UPA00219"/>
<evidence type="ECO:0000256" key="14">
    <source>
        <dbReference type="ARBA" id="ARBA00022801"/>
    </source>
</evidence>
<comment type="catalytic activity">
    <reaction evidence="23">
        <text>Preferential cleavage: (Ac)2-L-Lys-D-Ala-|-D-Ala. Also transpeptidation of peptidyl-alanyl moieties that are N-acyl substituents of D-alanine.</text>
        <dbReference type="EC" id="3.4.16.4"/>
    </reaction>
</comment>
<dbReference type="InterPro" id="IPR031376">
    <property type="entry name" value="PCB_OB"/>
</dbReference>
<evidence type="ECO:0000259" key="31">
    <source>
        <dbReference type="Pfam" id="PF17092"/>
    </source>
</evidence>
<dbReference type="EMBL" id="SRSC01000001">
    <property type="protein sequence ID" value="TGU74482.1"/>
    <property type="molecule type" value="Genomic_DNA"/>
</dbReference>
<dbReference type="GO" id="GO:0009252">
    <property type="term" value="P:peptidoglycan biosynthetic process"/>
    <property type="evidence" value="ECO:0007669"/>
    <property type="project" value="UniProtKB-UniPathway"/>
</dbReference>
<dbReference type="GO" id="GO:0008658">
    <property type="term" value="F:penicillin binding"/>
    <property type="evidence" value="ECO:0007669"/>
    <property type="project" value="InterPro"/>
</dbReference>
<dbReference type="PANTHER" id="PTHR32282">
    <property type="entry name" value="BINDING PROTEIN TRANSPEPTIDASE, PUTATIVE-RELATED"/>
    <property type="match status" value="1"/>
</dbReference>
<comment type="caution">
    <text evidence="32">The sequence shown here is derived from an EMBL/GenBank/DDBJ whole genome shotgun (WGS) entry which is preliminary data.</text>
</comment>
<dbReference type="InterPro" id="IPR050396">
    <property type="entry name" value="Glycosyltr_51/Transpeptidase"/>
</dbReference>
<keyword evidence="20" id="KW-0046">Antibiotic resistance</keyword>
<evidence type="ECO:0000256" key="11">
    <source>
        <dbReference type="ARBA" id="ARBA00022676"/>
    </source>
</evidence>
<dbReference type="SUPFAM" id="SSF53955">
    <property type="entry name" value="Lysozyme-like"/>
    <property type="match status" value="1"/>
</dbReference>
<dbReference type="InterPro" id="IPR001264">
    <property type="entry name" value="Glyco_trans_51"/>
</dbReference>
<evidence type="ECO:0000256" key="23">
    <source>
        <dbReference type="ARBA" id="ARBA00034000"/>
    </source>
</evidence>
<comment type="similarity">
    <text evidence="4">In the N-terminal section; belongs to the glycosyltransferase 51 family.</text>
</comment>
<dbReference type="GO" id="GO:0071555">
    <property type="term" value="P:cell wall organization"/>
    <property type="evidence" value="ECO:0007669"/>
    <property type="project" value="UniProtKB-KW"/>
</dbReference>
<dbReference type="AlphaFoldDB" id="A0A4V6R3P6"/>
<dbReference type="InterPro" id="IPR036950">
    <property type="entry name" value="PBP_transglycosylase"/>
</dbReference>
<dbReference type="Proteomes" id="UP000306416">
    <property type="component" value="Unassembled WGS sequence"/>
</dbReference>
<keyword evidence="18 28" id="KW-1133">Transmembrane helix</keyword>
<evidence type="ECO:0000256" key="19">
    <source>
        <dbReference type="ARBA" id="ARBA00023136"/>
    </source>
</evidence>
<evidence type="ECO:0000256" key="13">
    <source>
        <dbReference type="ARBA" id="ARBA00022692"/>
    </source>
</evidence>
<feature type="domain" description="Penicillin-binding protein transpeptidase" evidence="29">
    <location>
        <begin position="452"/>
        <end position="768"/>
    </location>
</feature>
<dbReference type="InterPro" id="IPR012338">
    <property type="entry name" value="Beta-lactam/transpept-like"/>
</dbReference>
<comment type="subcellular location">
    <subcellularLocation>
        <location evidence="1">Cell inner membrane</location>
        <topology evidence="1">Single-pass type II membrane protein</topology>
    </subcellularLocation>
</comment>
<dbReference type="SUPFAM" id="SSF56601">
    <property type="entry name" value="beta-lactamase/transpeptidase-like"/>
    <property type="match status" value="1"/>
</dbReference>
<evidence type="ECO:0000256" key="2">
    <source>
        <dbReference type="ARBA" id="ARBA00004752"/>
    </source>
</evidence>
<keyword evidence="19 28" id="KW-0472">Membrane</keyword>
<keyword evidence="13 28" id="KW-0812">Transmembrane</keyword>
<evidence type="ECO:0000256" key="20">
    <source>
        <dbReference type="ARBA" id="ARBA00023251"/>
    </source>
</evidence>
<dbReference type="Pfam" id="PF00912">
    <property type="entry name" value="Transgly"/>
    <property type="match status" value="1"/>
</dbReference>
<comment type="pathway">
    <text evidence="2">Cell wall biogenesis; peptidoglycan biosynthesis.</text>
</comment>
<dbReference type="GO" id="GO:0046677">
    <property type="term" value="P:response to antibiotic"/>
    <property type="evidence" value="ECO:0007669"/>
    <property type="project" value="UniProtKB-KW"/>
</dbReference>
<evidence type="ECO:0000256" key="16">
    <source>
        <dbReference type="ARBA" id="ARBA00022968"/>
    </source>
</evidence>
<dbReference type="InterPro" id="IPR001460">
    <property type="entry name" value="PCN-bd_Tpept"/>
</dbReference>
<dbReference type="GO" id="GO:0009002">
    <property type="term" value="F:serine-type D-Ala-D-Ala carboxypeptidase activity"/>
    <property type="evidence" value="ECO:0007669"/>
    <property type="project" value="UniProtKB-EC"/>
</dbReference>
<feature type="domain" description="Glycosyl transferase family 51" evidence="30">
    <location>
        <begin position="71"/>
        <end position="245"/>
    </location>
</feature>
<keyword evidence="9" id="KW-0121">Carboxypeptidase</keyword>
<evidence type="ECO:0000256" key="21">
    <source>
        <dbReference type="ARBA" id="ARBA00023268"/>
    </source>
</evidence>
<feature type="transmembrane region" description="Helical" evidence="28">
    <location>
        <begin position="22"/>
        <end position="44"/>
    </location>
</feature>
<comment type="pathway">
    <text evidence="26">Glycan biosynthesis.</text>
</comment>
<proteinExistence type="inferred from homology"/>
<reference evidence="32 33" key="1">
    <citation type="submission" date="2019-04" db="EMBL/GenBank/DDBJ databases">
        <title>Geobacter oryzae sp. nov., ferric-reducing bacteria isolated from paddy soil.</title>
        <authorList>
            <person name="Xu Z."/>
            <person name="Masuda Y."/>
            <person name="Itoh H."/>
            <person name="Senoo K."/>
        </authorList>
    </citation>
    <scope>NUCLEOTIDE SEQUENCE [LARGE SCALE GENOMIC DNA]</scope>
    <source>
        <strain evidence="32 33">Red111</strain>
    </source>
</reference>
<evidence type="ECO:0000256" key="12">
    <source>
        <dbReference type="ARBA" id="ARBA00022679"/>
    </source>
</evidence>
<dbReference type="RefSeq" id="WP_135868811.1">
    <property type="nucleotide sequence ID" value="NZ_SRSC01000001.1"/>
</dbReference>
<evidence type="ECO:0000256" key="15">
    <source>
        <dbReference type="ARBA" id="ARBA00022960"/>
    </source>
</evidence>
<organism evidence="32 33">
    <name type="scientific">Geomonas terrae</name>
    <dbReference type="NCBI Taxonomy" id="2562681"/>
    <lineage>
        <taxon>Bacteria</taxon>
        <taxon>Pseudomonadati</taxon>
        <taxon>Thermodesulfobacteriota</taxon>
        <taxon>Desulfuromonadia</taxon>
        <taxon>Geobacterales</taxon>
        <taxon>Geobacteraceae</taxon>
        <taxon>Geomonas</taxon>
    </lineage>
</organism>
<dbReference type="Gene3D" id="1.10.3810.10">
    <property type="entry name" value="Biosynthetic peptidoglycan transglycosylase-like"/>
    <property type="match status" value="1"/>
</dbReference>
<dbReference type="Pfam" id="PF17092">
    <property type="entry name" value="PCB_OB"/>
    <property type="match status" value="1"/>
</dbReference>
<dbReference type="GO" id="GO:0030288">
    <property type="term" value="C:outer membrane-bounded periplasmic space"/>
    <property type="evidence" value="ECO:0007669"/>
    <property type="project" value="TreeGrafter"/>
</dbReference>
<keyword evidence="17" id="KW-0573">Peptidoglycan synthesis</keyword>
<dbReference type="GO" id="GO:0008955">
    <property type="term" value="F:peptidoglycan glycosyltransferase activity"/>
    <property type="evidence" value="ECO:0007669"/>
    <property type="project" value="UniProtKB-EC"/>
</dbReference>
<dbReference type="GO" id="GO:0008360">
    <property type="term" value="P:regulation of cell shape"/>
    <property type="evidence" value="ECO:0007669"/>
    <property type="project" value="UniProtKB-KW"/>
</dbReference>
<keyword evidence="15" id="KW-0133">Cell shape</keyword>
<evidence type="ECO:0000256" key="26">
    <source>
        <dbReference type="ARBA" id="ARBA00060592"/>
    </source>
</evidence>
<dbReference type="Pfam" id="PF00905">
    <property type="entry name" value="Transpeptidase"/>
    <property type="match status" value="1"/>
</dbReference>